<proteinExistence type="predicted"/>
<evidence type="ECO:0000313" key="2">
    <source>
        <dbReference type="Proteomes" id="UP000256503"/>
    </source>
</evidence>
<organism evidence="1 2">
    <name type="scientific">Pseudomonas plecoglossicida</name>
    <dbReference type="NCBI Taxonomy" id="70775"/>
    <lineage>
        <taxon>Bacteria</taxon>
        <taxon>Pseudomonadati</taxon>
        <taxon>Pseudomonadota</taxon>
        <taxon>Gammaproteobacteria</taxon>
        <taxon>Pseudomonadales</taxon>
        <taxon>Pseudomonadaceae</taxon>
        <taxon>Pseudomonas</taxon>
    </lineage>
</organism>
<sequence>MVQKVEAYYRARDAFREGNYAIGMKETLLSLASGAFKLNARNLYELWEASIEGGRGSDELFLTMVDQGFVEEILIKAKTGKIEIINEFLAAVQRIEISERERILRAVV</sequence>
<dbReference type="AlphaFoldDB" id="A0AAD0QV82"/>
<protein>
    <submittedName>
        <fullName evidence="1">Uncharacterized protein</fullName>
    </submittedName>
</protein>
<reference evidence="1 2" key="1">
    <citation type="submission" date="2018-07" db="EMBL/GenBank/DDBJ databases">
        <title>Complete genome sequence of a Pseudomonas plecoglossicida strain pathogenic to the marine fish, Larimichthys crocea.</title>
        <authorList>
            <person name="Tao Z."/>
        </authorList>
    </citation>
    <scope>NUCLEOTIDE SEQUENCE [LARGE SCALE GENOMIC DNA]</scope>
    <source>
        <strain evidence="1 2">XSDHY-P</strain>
    </source>
</reference>
<dbReference type="EMBL" id="CP031146">
    <property type="protein sequence ID" value="AXM95647.1"/>
    <property type="molecule type" value="Genomic_DNA"/>
</dbReference>
<name>A0AAD0QV82_PSEDL</name>
<evidence type="ECO:0000313" key="1">
    <source>
        <dbReference type="EMBL" id="AXM95647.1"/>
    </source>
</evidence>
<gene>
    <name evidence="1" type="ORF">DVB73_07480</name>
</gene>
<dbReference type="Proteomes" id="UP000256503">
    <property type="component" value="Chromosome"/>
</dbReference>
<accession>A0AAD0QV82</accession>